<dbReference type="PANTHER" id="PTHR14190:SF7">
    <property type="entry name" value="VACUOLAR PROTEIN SORTING-ASSOCIATED PROTEIN 52 HOMOLOG"/>
    <property type="match status" value="1"/>
</dbReference>
<dbReference type="GO" id="GO:0006896">
    <property type="term" value="P:Golgi to vacuole transport"/>
    <property type="evidence" value="ECO:0007669"/>
    <property type="project" value="TreeGrafter"/>
</dbReference>
<dbReference type="PANTHER" id="PTHR14190">
    <property type="entry name" value="SUPPRESSOR OF ACTIN MUTATIONS 2/VACUOLAR PROTEIN SORTING 52"/>
    <property type="match status" value="1"/>
</dbReference>
<comment type="subcellular location">
    <subcellularLocation>
        <location evidence="1">Golgi apparatus</location>
        <location evidence="1">trans-Golgi network</location>
    </subcellularLocation>
</comment>
<organism evidence="8 9">
    <name type="scientific">Torulaspora globosa</name>
    <dbReference type="NCBI Taxonomy" id="48254"/>
    <lineage>
        <taxon>Eukaryota</taxon>
        <taxon>Fungi</taxon>
        <taxon>Dikarya</taxon>
        <taxon>Ascomycota</taxon>
        <taxon>Saccharomycotina</taxon>
        <taxon>Saccharomycetes</taxon>
        <taxon>Saccharomycetales</taxon>
        <taxon>Saccharomycetaceae</taxon>
        <taxon>Torulaspora</taxon>
    </lineage>
</organism>
<dbReference type="GO" id="GO:0019905">
    <property type="term" value="F:syntaxin binding"/>
    <property type="evidence" value="ECO:0007669"/>
    <property type="project" value="TreeGrafter"/>
</dbReference>
<keyword evidence="4" id="KW-0653">Protein transport</keyword>
<dbReference type="GO" id="GO:0015031">
    <property type="term" value="P:protein transport"/>
    <property type="evidence" value="ECO:0007669"/>
    <property type="project" value="UniProtKB-KW"/>
</dbReference>
<proteinExistence type="inferred from homology"/>
<reference evidence="8 9" key="1">
    <citation type="submission" date="2020-06" db="EMBL/GenBank/DDBJ databases">
        <title>The yeast mating-type switching endonuclease HO is a domesticated member of an unorthodox homing genetic element family.</title>
        <authorList>
            <person name="Coughlan A.Y."/>
            <person name="Lombardi L."/>
            <person name="Braun-Galleani S."/>
            <person name="Martos A.R."/>
            <person name="Galeote V."/>
            <person name="Bigey F."/>
            <person name="Dequin S."/>
            <person name="Byrne K.P."/>
            <person name="Wolfe K.H."/>
        </authorList>
    </citation>
    <scope>NUCLEOTIDE SEQUENCE [LARGE SCALE GENOMIC DNA]</scope>
    <source>
        <strain evidence="8 9">CBS2947</strain>
    </source>
</reference>
<evidence type="ECO:0000256" key="3">
    <source>
        <dbReference type="ARBA" id="ARBA00022448"/>
    </source>
</evidence>
<dbReference type="Pfam" id="PF04129">
    <property type="entry name" value="Vps52_CC"/>
    <property type="match status" value="1"/>
</dbReference>
<keyword evidence="3" id="KW-0813">Transport</keyword>
<evidence type="ECO:0008006" key="10">
    <source>
        <dbReference type="Google" id="ProtNLM"/>
    </source>
</evidence>
<sequence>MEVLENVLGVKFDNLDDFQETSFTGEDFEKAYLANCHDQRFQANNRLWKELDSLKEKHKKVQLTLNEVIPPLREYIESFNKQLTDFTSDLGFIRNKSSELKSLLEYNSTKLANVSPLVNDLILSPSVINDIVHGKVDESWLDGIAYLKDKQQIYAKYVNSDDIAVPKDFDRLCEVLEYLKVVILEKSRRFVVHQIKLLRSHQPIPSQQIQKKMIEVKEIFQFIVENDHSLALELRQAYAYSMRWYYKAYFARYIRSLTILQFKNIDSQYALGNGLSNTSMNRSTAFGISNYLTASYGRSVGTVTDESIQEYFQVDKRISLLTQEDNTVMVSQIAENNTMQNFIEIGYKNLNLAILDNCRVELEFVKTFFQLSDNEDESLGLVEQIFQTTFNEALEYTRQLIQYTYDLFGVLINIRVTQQLQLESDKHHLTVTKDYFDSQLMILWPKLQQLVDFQCESLRKVPITTSVARLYGNHEDPLTTPHELTVQFSKFLTSLLKLATTHEKQVDERSEPLYNSIIRIRNDYETVMTKCSKKCKSPERMLATNYMFLYNAIQHMHIHEPDTEPLPLIVKETEDHCKALVEAFSKVT</sequence>
<dbReference type="AlphaFoldDB" id="A0A7H9HV74"/>
<evidence type="ECO:0000259" key="6">
    <source>
        <dbReference type="Pfam" id="PF04129"/>
    </source>
</evidence>
<evidence type="ECO:0000256" key="4">
    <source>
        <dbReference type="ARBA" id="ARBA00022927"/>
    </source>
</evidence>
<evidence type="ECO:0000256" key="1">
    <source>
        <dbReference type="ARBA" id="ARBA00004601"/>
    </source>
</evidence>
<accession>A0A7H9HV74</accession>
<name>A0A7H9HV74_9SACH</name>
<dbReference type="InterPro" id="IPR007258">
    <property type="entry name" value="Vps52"/>
</dbReference>
<keyword evidence="9" id="KW-1185">Reference proteome</keyword>
<feature type="domain" description="Vps52 coiled-coil" evidence="6">
    <location>
        <begin position="50"/>
        <end position="223"/>
    </location>
</feature>
<evidence type="ECO:0000259" key="7">
    <source>
        <dbReference type="Pfam" id="PF20655"/>
    </source>
</evidence>
<feature type="domain" description="Vps52 C-terminal" evidence="7">
    <location>
        <begin position="241"/>
        <end position="560"/>
    </location>
</feature>
<dbReference type="GO" id="GO:0032456">
    <property type="term" value="P:endocytic recycling"/>
    <property type="evidence" value="ECO:0007669"/>
    <property type="project" value="TreeGrafter"/>
</dbReference>
<dbReference type="Pfam" id="PF20655">
    <property type="entry name" value="Vps52_C"/>
    <property type="match status" value="1"/>
</dbReference>
<evidence type="ECO:0000256" key="5">
    <source>
        <dbReference type="ARBA" id="ARBA00023034"/>
    </source>
</evidence>
<evidence type="ECO:0000256" key="2">
    <source>
        <dbReference type="ARBA" id="ARBA00008180"/>
    </source>
</evidence>
<dbReference type="GO" id="GO:0042147">
    <property type="term" value="P:retrograde transport, endosome to Golgi"/>
    <property type="evidence" value="ECO:0007669"/>
    <property type="project" value="TreeGrafter"/>
</dbReference>
<dbReference type="InterPro" id="IPR048319">
    <property type="entry name" value="Vps52_CC"/>
</dbReference>
<comment type="similarity">
    <text evidence="2">Belongs to the VPS52 family.</text>
</comment>
<dbReference type="OrthoDB" id="19482at2759"/>
<evidence type="ECO:0000313" key="9">
    <source>
        <dbReference type="Proteomes" id="UP000510647"/>
    </source>
</evidence>
<dbReference type="GO" id="GO:0005829">
    <property type="term" value="C:cytosol"/>
    <property type="evidence" value="ECO:0007669"/>
    <property type="project" value="GOC"/>
</dbReference>
<dbReference type="GO" id="GO:0000938">
    <property type="term" value="C:GARP complex"/>
    <property type="evidence" value="ECO:0007669"/>
    <property type="project" value="TreeGrafter"/>
</dbReference>
<dbReference type="Proteomes" id="UP000510647">
    <property type="component" value="Chromosome 4"/>
</dbReference>
<protein>
    <recommendedName>
        <fullName evidence="10">Vacuolar protein sorting-associated protein 52</fullName>
    </recommendedName>
</protein>
<dbReference type="EMBL" id="CP059270">
    <property type="protein sequence ID" value="QLQ80262.1"/>
    <property type="molecule type" value="Genomic_DNA"/>
</dbReference>
<gene>
    <name evidence="8" type="ORF">HG537_0D02630</name>
</gene>
<evidence type="ECO:0000313" key="8">
    <source>
        <dbReference type="EMBL" id="QLQ80262.1"/>
    </source>
</evidence>
<dbReference type="InterPro" id="IPR048361">
    <property type="entry name" value="Vps52_C"/>
</dbReference>
<keyword evidence="5" id="KW-0333">Golgi apparatus</keyword>